<dbReference type="EMBL" id="JACSQL010000009">
    <property type="protein sequence ID" value="MBD7969960.1"/>
    <property type="molecule type" value="Genomic_DNA"/>
</dbReference>
<dbReference type="PANTHER" id="PTHR40841">
    <property type="entry name" value="SIDEROPHORE TRIACETYLFUSARININE C ESTERASE"/>
    <property type="match status" value="1"/>
</dbReference>
<accession>A0ABR8T2W9</accession>
<dbReference type="InterPro" id="IPR000801">
    <property type="entry name" value="Esterase-like"/>
</dbReference>
<dbReference type="RefSeq" id="WP_191802552.1">
    <property type="nucleotide sequence ID" value="NZ_JACSQL010000009.1"/>
</dbReference>
<protein>
    <submittedName>
        <fullName evidence="3">Alpha/beta hydrolase</fullName>
    </submittedName>
</protein>
<dbReference type="SUPFAM" id="SSF53474">
    <property type="entry name" value="alpha/beta-Hydrolases"/>
    <property type="match status" value="1"/>
</dbReference>
<comment type="caution">
    <text evidence="3">The sequence shown here is derived from an EMBL/GenBank/DDBJ whole genome shotgun (WGS) entry which is preliminary data.</text>
</comment>
<evidence type="ECO:0000256" key="2">
    <source>
        <dbReference type="ARBA" id="ARBA00022801"/>
    </source>
</evidence>
<dbReference type="InterPro" id="IPR052558">
    <property type="entry name" value="Siderophore_Hydrolase_D"/>
</dbReference>
<dbReference type="PANTHER" id="PTHR40841:SF2">
    <property type="entry name" value="SIDEROPHORE-DEGRADING ESTERASE (EUROFUNG)"/>
    <property type="match status" value="1"/>
</dbReference>
<evidence type="ECO:0000256" key="1">
    <source>
        <dbReference type="ARBA" id="ARBA00005622"/>
    </source>
</evidence>
<evidence type="ECO:0000313" key="3">
    <source>
        <dbReference type="EMBL" id="MBD7969960.1"/>
    </source>
</evidence>
<reference evidence="3 4" key="1">
    <citation type="submission" date="2020-08" db="EMBL/GenBank/DDBJ databases">
        <title>A Genomic Blueprint of the Chicken Gut Microbiome.</title>
        <authorList>
            <person name="Gilroy R."/>
            <person name="Ravi A."/>
            <person name="Getino M."/>
            <person name="Pursley I."/>
            <person name="Horton D.L."/>
            <person name="Alikhan N.-F."/>
            <person name="Baker D."/>
            <person name="Gharbi K."/>
            <person name="Hall N."/>
            <person name="Watson M."/>
            <person name="Adriaenssens E.M."/>
            <person name="Foster-Nyarko E."/>
            <person name="Jarju S."/>
            <person name="Secka A."/>
            <person name="Antonio M."/>
            <person name="Oren A."/>
            <person name="Chaudhuri R."/>
            <person name="La Ragione R.M."/>
            <person name="Hildebrand F."/>
            <person name="Pallen M.J."/>
        </authorList>
    </citation>
    <scope>NUCLEOTIDE SEQUENCE [LARGE SCALE GENOMIC DNA]</scope>
    <source>
        <strain evidence="3 4">Sa2BVA9</strain>
    </source>
</reference>
<keyword evidence="2 3" id="KW-0378">Hydrolase</keyword>
<sequence length="284" mass="31934">MENTSMKKVTLAGTDAWSVTSGINGQEYRVQIYQPSGKVPASGFPIIYTLDGNSTFAMTAEMMRIQSLRPEKTGVAPAIVVSIGYNAEALFPPKRHYDFTMPAPEKDLPKIPFGRPLPEQGGALDFMSFVEDQLKPLVESRYSVDSSRQMIVGHSLGGLFVLHMLFVRPHSFHTYIAGSPSIHWNAMYLRQQEQKWLEEVSKGRTKLNTRVLIAVGELEGNLKVPMIRNAEEQVERLSKLEEFGVQVAYQAFEAENHMSIVPVLINRALRFNGWAEEESNESKK</sequence>
<name>A0ABR8T2W9_9BACL</name>
<dbReference type="Pfam" id="PF00756">
    <property type="entry name" value="Esterase"/>
    <property type="match status" value="1"/>
</dbReference>
<dbReference type="Proteomes" id="UP000608071">
    <property type="component" value="Unassembled WGS sequence"/>
</dbReference>
<dbReference type="Gene3D" id="3.40.50.1820">
    <property type="entry name" value="alpha/beta hydrolase"/>
    <property type="match status" value="1"/>
</dbReference>
<dbReference type="GO" id="GO:0016787">
    <property type="term" value="F:hydrolase activity"/>
    <property type="evidence" value="ECO:0007669"/>
    <property type="project" value="UniProtKB-KW"/>
</dbReference>
<dbReference type="InterPro" id="IPR029058">
    <property type="entry name" value="AB_hydrolase_fold"/>
</dbReference>
<proteinExistence type="inferred from homology"/>
<gene>
    <name evidence="3" type="ORF">H9647_18020</name>
</gene>
<organism evidence="3 4">
    <name type="scientific">Paenibacillus gallinarum</name>
    <dbReference type="NCBI Taxonomy" id="2762232"/>
    <lineage>
        <taxon>Bacteria</taxon>
        <taxon>Bacillati</taxon>
        <taxon>Bacillota</taxon>
        <taxon>Bacilli</taxon>
        <taxon>Bacillales</taxon>
        <taxon>Paenibacillaceae</taxon>
        <taxon>Paenibacillus</taxon>
    </lineage>
</organism>
<keyword evidence="4" id="KW-1185">Reference proteome</keyword>
<evidence type="ECO:0000313" key="4">
    <source>
        <dbReference type="Proteomes" id="UP000608071"/>
    </source>
</evidence>
<comment type="similarity">
    <text evidence="1">Belongs to the esterase D family.</text>
</comment>